<feature type="region of interest" description="Disordered" evidence="1">
    <location>
        <begin position="59"/>
        <end position="96"/>
    </location>
</feature>
<organism evidence="2 3">
    <name type="scientific">Kitasatospora cheerisanensis KCTC 2395</name>
    <dbReference type="NCBI Taxonomy" id="1348663"/>
    <lineage>
        <taxon>Bacteria</taxon>
        <taxon>Bacillati</taxon>
        <taxon>Actinomycetota</taxon>
        <taxon>Actinomycetes</taxon>
        <taxon>Kitasatosporales</taxon>
        <taxon>Streptomycetaceae</taxon>
        <taxon>Kitasatospora</taxon>
    </lineage>
</organism>
<feature type="compositionally biased region" description="Basic and acidic residues" evidence="1">
    <location>
        <begin position="13"/>
        <end position="25"/>
    </location>
</feature>
<comment type="caution">
    <text evidence="2">The sequence shown here is derived from an EMBL/GenBank/DDBJ whole genome shotgun (WGS) entry which is preliminary data.</text>
</comment>
<sequence>MGRTSVARRRRADGRSDRARVEPPPERQTSPSLPAWWRSVHGIAPRPHLRFAGCGKCAHGAEHRGRNGTVPRGPSGTRCQGGEGRRAVRCAEPGGR</sequence>
<evidence type="ECO:0000313" key="3">
    <source>
        <dbReference type="Proteomes" id="UP000027178"/>
    </source>
</evidence>
<keyword evidence="3" id="KW-1185">Reference proteome</keyword>
<evidence type="ECO:0000313" key="2">
    <source>
        <dbReference type="EMBL" id="KDN87997.1"/>
    </source>
</evidence>
<name>A0A066Z399_9ACTN</name>
<dbReference type="PATRIC" id="fig|1348663.4.peg.201"/>
<dbReference type="HOGENOM" id="CLU_2355992_0_0_11"/>
<dbReference type="AlphaFoldDB" id="A0A066Z399"/>
<evidence type="ECO:0000256" key="1">
    <source>
        <dbReference type="SAM" id="MobiDB-lite"/>
    </source>
</evidence>
<feature type="region of interest" description="Disordered" evidence="1">
    <location>
        <begin position="1"/>
        <end position="33"/>
    </location>
</feature>
<reference evidence="2 3" key="1">
    <citation type="submission" date="2014-05" db="EMBL/GenBank/DDBJ databases">
        <title>Draft Genome Sequence of Kitasatospora cheerisanensis KCTC 2395.</title>
        <authorList>
            <person name="Nam D.H."/>
        </authorList>
    </citation>
    <scope>NUCLEOTIDE SEQUENCE [LARGE SCALE GENOMIC DNA]</scope>
    <source>
        <strain evidence="2 3">KCTC 2395</strain>
    </source>
</reference>
<proteinExistence type="predicted"/>
<feature type="compositionally biased region" description="Basic residues" evidence="1">
    <location>
        <begin position="1"/>
        <end position="12"/>
    </location>
</feature>
<gene>
    <name evidence="2" type="ORF">KCH_02210</name>
</gene>
<accession>A0A066Z399</accession>
<dbReference type="EMBL" id="JNBY01000008">
    <property type="protein sequence ID" value="KDN87997.1"/>
    <property type="molecule type" value="Genomic_DNA"/>
</dbReference>
<dbReference type="Proteomes" id="UP000027178">
    <property type="component" value="Unassembled WGS sequence"/>
</dbReference>
<protein>
    <submittedName>
        <fullName evidence="2">Uncharacterized protein</fullName>
    </submittedName>
</protein>